<keyword evidence="4 8" id="KW-1133">Transmembrane helix</keyword>
<evidence type="ECO:0000256" key="7">
    <source>
        <dbReference type="SAM" id="MobiDB-lite"/>
    </source>
</evidence>
<dbReference type="PANTHER" id="PTHR31064">
    <property type="entry name" value="POTASSIUM TRANSPORT PROTEIN DDB_G0292412-RELATED"/>
    <property type="match status" value="1"/>
</dbReference>
<proteinExistence type="predicted"/>
<keyword evidence="5" id="KW-0406">Ion transport</keyword>
<name>A0A8H4VE79_9HYPO</name>
<dbReference type="OrthoDB" id="9999863at2759"/>
<evidence type="ECO:0000256" key="8">
    <source>
        <dbReference type="SAM" id="Phobius"/>
    </source>
</evidence>
<evidence type="ECO:0000256" key="5">
    <source>
        <dbReference type="ARBA" id="ARBA00023065"/>
    </source>
</evidence>
<evidence type="ECO:0000256" key="3">
    <source>
        <dbReference type="ARBA" id="ARBA00022692"/>
    </source>
</evidence>
<evidence type="ECO:0000313" key="10">
    <source>
        <dbReference type="Proteomes" id="UP000562929"/>
    </source>
</evidence>
<keyword evidence="3 8" id="KW-0812">Transmembrane</keyword>
<dbReference type="GO" id="GO:0005886">
    <property type="term" value="C:plasma membrane"/>
    <property type="evidence" value="ECO:0007669"/>
    <property type="project" value="TreeGrafter"/>
</dbReference>
<comment type="caution">
    <text evidence="9">The sequence shown here is derived from an EMBL/GenBank/DDBJ whole genome shotgun (WGS) entry which is preliminary data.</text>
</comment>
<comment type="subcellular location">
    <subcellularLocation>
        <location evidence="1">Membrane</location>
        <topology evidence="1">Multi-pass membrane protein</topology>
    </subcellularLocation>
</comment>
<dbReference type="PANTHER" id="PTHR31064:SF5">
    <property type="entry name" value="POTASSIUM ION TRANSPORTER (EUROFUNG)"/>
    <property type="match status" value="1"/>
</dbReference>
<dbReference type="EMBL" id="JAACLJ010000003">
    <property type="protein sequence ID" value="KAF4589514.1"/>
    <property type="molecule type" value="Genomic_DNA"/>
</dbReference>
<keyword evidence="6 8" id="KW-0472">Membrane</keyword>
<dbReference type="Proteomes" id="UP000562929">
    <property type="component" value="Unassembled WGS sequence"/>
</dbReference>
<evidence type="ECO:0000256" key="1">
    <source>
        <dbReference type="ARBA" id="ARBA00004141"/>
    </source>
</evidence>
<keyword evidence="10" id="KW-1185">Reference proteome</keyword>
<sequence length="241" mass="26552">MLLSKQPSISTAYFFGIHLLGGTMLTIWINVADDKYMDYLDETGINPTWWAFYTSQSAVNNLGFTLTPDSMMHFRDAPFPLSLLAILGLLGASLYPVALRCLIWTLGRTRYFTSEVAYLLRHPRRCCTLLFPSGTTYALLAIIFGLTAVDTLLVVVLDRDTAQAAASRHTGMSPYHLSAVTPAVQFSLLVMMYISSLPIALSIRTTTPQYDDRPLATYPPPPPSTTSTARRPTPCNTSGSN</sequence>
<dbReference type="InterPro" id="IPR003445">
    <property type="entry name" value="Cat_transpt"/>
</dbReference>
<dbReference type="GO" id="GO:0030007">
    <property type="term" value="P:intracellular potassium ion homeostasis"/>
    <property type="evidence" value="ECO:0007669"/>
    <property type="project" value="TreeGrafter"/>
</dbReference>
<feature type="transmembrane region" description="Helical" evidence="8">
    <location>
        <begin position="12"/>
        <end position="31"/>
    </location>
</feature>
<evidence type="ECO:0000256" key="2">
    <source>
        <dbReference type="ARBA" id="ARBA00022448"/>
    </source>
</evidence>
<keyword evidence="2" id="KW-0813">Transport</keyword>
<accession>A0A8H4VE79</accession>
<feature type="transmembrane region" description="Helical" evidence="8">
    <location>
        <begin position="127"/>
        <end position="155"/>
    </location>
</feature>
<evidence type="ECO:0000256" key="4">
    <source>
        <dbReference type="ARBA" id="ARBA00022989"/>
    </source>
</evidence>
<dbReference type="GO" id="GO:0140107">
    <property type="term" value="F:high-affinity potassium ion transmembrane transporter activity"/>
    <property type="evidence" value="ECO:0007669"/>
    <property type="project" value="TreeGrafter"/>
</dbReference>
<organism evidence="9 10">
    <name type="scientific">Ophiocordyceps camponoti-floridani</name>
    <dbReference type="NCBI Taxonomy" id="2030778"/>
    <lineage>
        <taxon>Eukaryota</taxon>
        <taxon>Fungi</taxon>
        <taxon>Dikarya</taxon>
        <taxon>Ascomycota</taxon>
        <taxon>Pezizomycotina</taxon>
        <taxon>Sordariomycetes</taxon>
        <taxon>Hypocreomycetidae</taxon>
        <taxon>Hypocreales</taxon>
        <taxon>Ophiocordycipitaceae</taxon>
        <taxon>Ophiocordyceps</taxon>
    </lineage>
</organism>
<gene>
    <name evidence="9" type="ORF">GQ602_003403</name>
</gene>
<evidence type="ECO:0000313" key="9">
    <source>
        <dbReference type="EMBL" id="KAF4589514.1"/>
    </source>
</evidence>
<feature type="transmembrane region" description="Helical" evidence="8">
    <location>
        <begin position="81"/>
        <end position="106"/>
    </location>
</feature>
<reference evidence="9 10" key="1">
    <citation type="journal article" date="2020" name="G3 (Bethesda)">
        <title>Genetic Underpinnings of Host Manipulation by Ophiocordyceps as Revealed by Comparative Transcriptomics.</title>
        <authorList>
            <person name="Will I."/>
            <person name="Das B."/>
            <person name="Trinh T."/>
            <person name="Brachmann A."/>
            <person name="Ohm R.A."/>
            <person name="de Bekker C."/>
        </authorList>
    </citation>
    <scope>NUCLEOTIDE SEQUENCE [LARGE SCALE GENOMIC DNA]</scope>
    <source>
        <strain evidence="9 10">EC05</strain>
    </source>
</reference>
<feature type="transmembrane region" description="Helical" evidence="8">
    <location>
        <begin position="175"/>
        <end position="194"/>
    </location>
</feature>
<dbReference type="Pfam" id="PF02386">
    <property type="entry name" value="TrkH"/>
    <property type="match status" value="1"/>
</dbReference>
<dbReference type="AlphaFoldDB" id="A0A8H4VE79"/>
<dbReference type="GO" id="GO:1990573">
    <property type="term" value="P:potassium ion import across plasma membrane"/>
    <property type="evidence" value="ECO:0007669"/>
    <property type="project" value="TreeGrafter"/>
</dbReference>
<protein>
    <submittedName>
        <fullName evidence="9">Potassium uptake transporter</fullName>
    </submittedName>
</protein>
<feature type="region of interest" description="Disordered" evidence="7">
    <location>
        <begin position="211"/>
        <end position="241"/>
    </location>
</feature>
<dbReference type="InterPro" id="IPR051143">
    <property type="entry name" value="TrkH_K-transport"/>
</dbReference>
<evidence type="ECO:0000256" key="6">
    <source>
        <dbReference type="ARBA" id="ARBA00023136"/>
    </source>
</evidence>
<feature type="compositionally biased region" description="Low complexity" evidence="7">
    <location>
        <begin position="225"/>
        <end position="234"/>
    </location>
</feature>